<dbReference type="PANTHER" id="PTHR13393">
    <property type="entry name" value="SAM-DEPENDENT METHYLTRANSFERASE"/>
    <property type="match status" value="1"/>
</dbReference>
<dbReference type="GO" id="GO:0008168">
    <property type="term" value="F:methyltransferase activity"/>
    <property type="evidence" value="ECO:0007669"/>
    <property type="project" value="UniProtKB-KW"/>
</dbReference>
<dbReference type="PANTHER" id="PTHR13393:SF0">
    <property type="entry name" value="RNA N6-ADENOSINE-METHYLTRANSFERASE METTL16"/>
    <property type="match status" value="1"/>
</dbReference>
<organism evidence="3 4">
    <name type="scientific">Acer saccharum</name>
    <name type="common">Sugar maple</name>
    <dbReference type="NCBI Taxonomy" id="4024"/>
    <lineage>
        <taxon>Eukaryota</taxon>
        <taxon>Viridiplantae</taxon>
        <taxon>Streptophyta</taxon>
        <taxon>Embryophyta</taxon>
        <taxon>Tracheophyta</taxon>
        <taxon>Spermatophyta</taxon>
        <taxon>Magnoliopsida</taxon>
        <taxon>eudicotyledons</taxon>
        <taxon>Gunneridae</taxon>
        <taxon>Pentapetalae</taxon>
        <taxon>rosids</taxon>
        <taxon>malvids</taxon>
        <taxon>Sapindales</taxon>
        <taxon>Sapindaceae</taxon>
        <taxon>Hippocastanoideae</taxon>
        <taxon>Acereae</taxon>
        <taxon>Acer</taxon>
    </lineage>
</organism>
<protein>
    <recommendedName>
        <fullName evidence="5">U6 small nuclear RNA (adenine-(43)-N(6))-methyltransferase</fullName>
    </recommendedName>
</protein>
<dbReference type="InterPro" id="IPR010286">
    <property type="entry name" value="METTL16/RlmF"/>
</dbReference>
<accession>A0AA39RWT9</accession>
<evidence type="ECO:0000256" key="2">
    <source>
        <dbReference type="ARBA" id="ARBA00022679"/>
    </source>
</evidence>
<name>A0AA39RWT9_ACESA</name>
<dbReference type="InterPro" id="IPR029063">
    <property type="entry name" value="SAM-dependent_MTases_sf"/>
</dbReference>
<dbReference type="EMBL" id="JAUESC010000384">
    <property type="protein sequence ID" value="KAK0581438.1"/>
    <property type="molecule type" value="Genomic_DNA"/>
</dbReference>
<keyword evidence="4" id="KW-1185">Reference proteome</keyword>
<dbReference type="GO" id="GO:0005634">
    <property type="term" value="C:nucleus"/>
    <property type="evidence" value="ECO:0007669"/>
    <property type="project" value="TreeGrafter"/>
</dbReference>
<reference evidence="3" key="2">
    <citation type="submission" date="2023-06" db="EMBL/GenBank/DDBJ databases">
        <authorList>
            <person name="Swenson N.G."/>
            <person name="Wegrzyn J.L."/>
            <person name="Mcevoy S.L."/>
        </authorList>
    </citation>
    <scope>NUCLEOTIDE SEQUENCE</scope>
    <source>
        <strain evidence="3">NS2018</strain>
        <tissue evidence="3">Leaf</tissue>
    </source>
</reference>
<evidence type="ECO:0000313" key="4">
    <source>
        <dbReference type="Proteomes" id="UP001168877"/>
    </source>
</evidence>
<evidence type="ECO:0008006" key="5">
    <source>
        <dbReference type="Google" id="ProtNLM"/>
    </source>
</evidence>
<dbReference type="Pfam" id="PF05971">
    <property type="entry name" value="Methyltransf_10"/>
    <property type="match status" value="1"/>
</dbReference>
<dbReference type="Proteomes" id="UP001168877">
    <property type="component" value="Unassembled WGS sequence"/>
</dbReference>
<reference evidence="3" key="1">
    <citation type="journal article" date="2022" name="Plant J.">
        <title>Strategies of tolerance reflected in two North American maple genomes.</title>
        <authorList>
            <person name="McEvoy S.L."/>
            <person name="Sezen U.U."/>
            <person name="Trouern-Trend A."/>
            <person name="McMahon S.M."/>
            <person name="Schaberg P.G."/>
            <person name="Yang J."/>
            <person name="Wegrzyn J.L."/>
            <person name="Swenson N.G."/>
        </authorList>
    </citation>
    <scope>NUCLEOTIDE SEQUENCE</scope>
    <source>
        <strain evidence="3">NS2018</strain>
    </source>
</reference>
<evidence type="ECO:0000313" key="3">
    <source>
        <dbReference type="EMBL" id="KAK0581438.1"/>
    </source>
</evidence>
<evidence type="ECO:0000256" key="1">
    <source>
        <dbReference type="ARBA" id="ARBA00022603"/>
    </source>
</evidence>
<dbReference type="Gene3D" id="3.40.50.150">
    <property type="entry name" value="Vaccinia Virus protein VP39"/>
    <property type="match status" value="1"/>
</dbReference>
<sequence length="358" mass="39305">MLLNLVVDVTDVALEWVEKNVRNNPHISELIEIRKVESCPTFVKESDNGESACGESNLDLSGVEEQAVPSSSSPFDLSIDANNIYHGPPVLLGMVRDGEKFAFCMCNPPFFETMEEAGLNPKTSCGGTPKEMVCPGGEKAFISRIIEDSVALKQIFRWYTLMVGRKLNLKILTSNLWEVGATIVKTTEFVQGKTCRWGLAWTFMPPTRKIISPHVTEKKNLSFMLEGVQHQFSAIDVLHSIESFFHSTGASCKLNLASFTVDITASKDHCNAILKNEVNDIDEAAGGKHLQETSSSSSCFHVPLNSLSFRVSVFQQILGTLLVKGSLQHGDSPFPGFHSPFFSFLNVTLILALTEAAG</sequence>
<proteinExistence type="predicted"/>
<dbReference type="GO" id="GO:0070475">
    <property type="term" value="P:rRNA base methylation"/>
    <property type="evidence" value="ECO:0007669"/>
    <property type="project" value="TreeGrafter"/>
</dbReference>
<keyword evidence="1" id="KW-0489">Methyltransferase</keyword>
<comment type="caution">
    <text evidence="3">The sequence shown here is derived from an EMBL/GenBank/DDBJ whole genome shotgun (WGS) entry which is preliminary data.</text>
</comment>
<keyword evidence="2" id="KW-0808">Transferase</keyword>
<gene>
    <name evidence="3" type="ORF">LWI29_013854</name>
</gene>
<dbReference type="AlphaFoldDB" id="A0AA39RWT9"/>